<feature type="transmembrane region" description="Helical" evidence="1">
    <location>
        <begin position="581"/>
        <end position="601"/>
    </location>
</feature>
<protein>
    <submittedName>
        <fullName evidence="2">Uncharacterized protein</fullName>
    </submittedName>
</protein>
<name>A0A8J7QQR1_9BACT</name>
<sequence length="649" mass="71152">MIHFQKNPVLFIAFVLVGVGFVASALFWNLAGFWARGVQPPTLGYGDNRIYLASDRAITVLDATGKHQFSVPVAELGLGRARAVHGLADDKVLLSYAGDVLACDLPNRTCRTLIQNATQASMRGAGKVTLRQKGDLIFVAESRKPKIAVYQNGRLTGSIDGGSQKLRQPAHMLWDPAGNLVVADARTRVIRAFRADSESPGEPVWSLTISTDLLDGEHLYPIEIAAGGEASWWVVLRHFGDRDSAFSKRLLQTLWQNHQPADALLILDDQGRAVKRVSIPEGTRPSRLIPMARGILVVDFAGRQFVPVGYDGALLEDVHAPDLFAHLNAYQQVVARYQRLQRFSFAGVILSLFLFSVVMILAGPRERQAAGSATGKAAQASGAKVYRYPEIDQRLGSLLWVAAPLLVFWVITLAWTREDGGAFGFVVMLNLAIDVAVLLPVAAVRLYARRRNAIRVALTETGISYQNHKERGEIGFASIETITFDRFFLPGLLSITSASRTISFGMGLEQGADFFNELKAALKHHGPAGGYDQTKLERLTKRMILGGIRKKRLNPANFWALAINSLFALSGFAFISDYGRLLFWCLGALMTALLVCAAIEIRKERDLSKQMQDDPPSPEDVATVKKDIKQVVIVSTLVYLVAVAAVVFS</sequence>
<gene>
    <name evidence="2" type="ORF">J3U88_31945</name>
</gene>
<dbReference type="AlphaFoldDB" id="A0A8J7QQR1"/>
<feature type="transmembrane region" description="Helical" evidence="1">
    <location>
        <begin position="9"/>
        <end position="31"/>
    </location>
</feature>
<keyword evidence="1" id="KW-0472">Membrane</keyword>
<organism evidence="2 3">
    <name type="scientific">Acanthopleuribacter pedis</name>
    <dbReference type="NCBI Taxonomy" id="442870"/>
    <lineage>
        <taxon>Bacteria</taxon>
        <taxon>Pseudomonadati</taxon>
        <taxon>Acidobacteriota</taxon>
        <taxon>Holophagae</taxon>
        <taxon>Acanthopleuribacterales</taxon>
        <taxon>Acanthopleuribacteraceae</taxon>
        <taxon>Acanthopleuribacter</taxon>
    </lineage>
</organism>
<feature type="transmembrane region" description="Helical" evidence="1">
    <location>
        <begin position="558"/>
        <end position="575"/>
    </location>
</feature>
<proteinExistence type="predicted"/>
<evidence type="ECO:0000313" key="3">
    <source>
        <dbReference type="Proteomes" id="UP000664417"/>
    </source>
</evidence>
<evidence type="ECO:0000256" key="1">
    <source>
        <dbReference type="SAM" id="Phobius"/>
    </source>
</evidence>
<feature type="transmembrane region" description="Helical" evidence="1">
    <location>
        <begin position="397"/>
        <end position="416"/>
    </location>
</feature>
<comment type="caution">
    <text evidence="2">The sequence shown here is derived from an EMBL/GenBank/DDBJ whole genome shotgun (WGS) entry which is preliminary data.</text>
</comment>
<dbReference type="SUPFAM" id="SSF63829">
    <property type="entry name" value="Calcium-dependent phosphotriesterase"/>
    <property type="match status" value="1"/>
</dbReference>
<keyword evidence="3" id="KW-1185">Reference proteome</keyword>
<evidence type="ECO:0000313" key="2">
    <source>
        <dbReference type="EMBL" id="MBO1323120.1"/>
    </source>
</evidence>
<dbReference type="RefSeq" id="WP_207863090.1">
    <property type="nucleotide sequence ID" value="NZ_JAFREP010000050.1"/>
</dbReference>
<keyword evidence="1" id="KW-1133">Transmembrane helix</keyword>
<accession>A0A8J7QQR1</accession>
<dbReference type="Proteomes" id="UP000664417">
    <property type="component" value="Unassembled WGS sequence"/>
</dbReference>
<dbReference type="InterPro" id="IPR011042">
    <property type="entry name" value="6-blade_b-propeller_TolB-like"/>
</dbReference>
<dbReference type="EMBL" id="JAFREP010000050">
    <property type="protein sequence ID" value="MBO1323120.1"/>
    <property type="molecule type" value="Genomic_DNA"/>
</dbReference>
<reference evidence="2" key="1">
    <citation type="submission" date="2021-03" db="EMBL/GenBank/DDBJ databases">
        <authorList>
            <person name="Wang G."/>
        </authorList>
    </citation>
    <scope>NUCLEOTIDE SEQUENCE</scope>
    <source>
        <strain evidence="2">KCTC 12899</strain>
    </source>
</reference>
<feature type="transmembrane region" description="Helical" evidence="1">
    <location>
        <begin position="631"/>
        <end position="648"/>
    </location>
</feature>
<feature type="transmembrane region" description="Helical" evidence="1">
    <location>
        <begin position="343"/>
        <end position="362"/>
    </location>
</feature>
<keyword evidence="1" id="KW-0812">Transmembrane</keyword>
<feature type="transmembrane region" description="Helical" evidence="1">
    <location>
        <begin position="422"/>
        <end position="448"/>
    </location>
</feature>
<dbReference type="Gene3D" id="2.120.10.30">
    <property type="entry name" value="TolB, C-terminal domain"/>
    <property type="match status" value="1"/>
</dbReference>